<reference evidence="1" key="1">
    <citation type="submission" date="2018-12" db="EMBL/GenBank/DDBJ databases">
        <authorList>
            <person name="Will S."/>
            <person name="Neumann-Schaal M."/>
            <person name="Henke P."/>
        </authorList>
    </citation>
    <scope>NUCLEOTIDE SEQUENCE</scope>
    <source>
        <strain evidence="1">PCC 7102</strain>
    </source>
</reference>
<comment type="caution">
    <text evidence="1">The sequence shown here is derived from an EMBL/GenBank/DDBJ whole genome shotgun (WGS) entry which is preliminary data.</text>
</comment>
<evidence type="ECO:0000313" key="1">
    <source>
        <dbReference type="EMBL" id="RUT04640.1"/>
    </source>
</evidence>
<keyword evidence="2" id="KW-1185">Reference proteome</keyword>
<dbReference type="Proteomes" id="UP000271624">
    <property type="component" value="Unassembled WGS sequence"/>
</dbReference>
<dbReference type="EMBL" id="RSCL01000010">
    <property type="protein sequence ID" value="RUT04640.1"/>
    <property type="molecule type" value="Genomic_DNA"/>
</dbReference>
<evidence type="ECO:0008006" key="3">
    <source>
        <dbReference type="Google" id="ProtNLM"/>
    </source>
</evidence>
<dbReference type="AlphaFoldDB" id="A0A3S1AMG1"/>
<dbReference type="SUPFAM" id="SSF50969">
    <property type="entry name" value="YVTN repeat-like/Quinoprotein amine dehydrogenase"/>
    <property type="match status" value="1"/>
</dbReference>
<evidence type="ECO:0000313" key="2">
    <source>
        <dbReference type="Proteomes" id="UP000271624"/>
    </source>
</evidence>
<dbReference type="InterPro" id="IPR011044">
    <property type="entry name" value="Quino_amine_DH_bsu"/>
</dbReference>
<organism evidence="1 2">
    <name type="scientific">Dulcicalothrix desertica PCC 7102</name>
    <dbReference type="NCBI Taxonomy" id="232991"/>
    <lineage>
        <taxon>Bacteria</taxon>
        <taxon>Bacillati</taxon>
        <taxon>Cyanobacteriota</taxon>
        <taxon>Cyanophyceae</taxon>
        <taxon>Nostocales</taxon>
        <taxon>Calotrichaceae</taxon>
        <taxon>Dulcicalothrix</taxon>
    </lineage>
</organism>
<reference evidence="1" key="2">
    <citation type="journal article" date="2019" name="Genome Biol. Evol.">
        <title>Day and night: Metabolic profiles and evolutionary relationships of six axenic non-marine cyanobacteria.</title>
        <authorList>
            <person name="Will S.E."/>
            <person name="Henke P."/>
            <person name="Boedeker C."/>
            <person name="Huang S."/>
            <person name="Brinkmann H."/>
            <person name="Rohde M."/>
            <person name="Jarek M."/>
            <person name="Friedl T."/>
            <person name="Seufert S."/>
            <person name="Schumacher M."/>
            <person name="Overmann J."/>
            <person name="Neumann-Schaal M."/>
            <person name="Petersen J."/>
        </authorList>
    </citation>
    <scope>NUCLEOTIDE SEQUENCE [LARGE SCALE GENOMIC DNA]</scope>
    <source>
        <strain evidence="1">PCC 7102</strain>
    </source>
</reference>
<proteinExistence type="predicted"/>
<sequence>MLANLPRRAYAQSESQLYGVQVAKKEVATDAPNKTPDTVFVVADTVTGKETSRISVPSRQVSNLQTDTKLDSVEIDNAQVDNTDASRGVPGKSVLTRTRERITSLTPLTDGTLAVVSVVNTPRGNFTRVAQINPKTGENLGATRISGFETNSSTLESLVATKDNNLIGIASFSDGLPPFKLIGIDLKGGKANNAERLALPTLFPNRRYSNLVLGRDNVIYGTSIGSEGSVVLIKIDLNDRAAITGRAKVTTVVELQLDNKDLENDILSLAISPGGQIYALADPASKGTNSLFIVDEKSGAIRFVRDFQVDKIAFAIA</sequence>
<gene>
    <name evidence="1" type="ORF">DSM106972_042090</name>
</gene>
<name>A0A3S1AMG1_9CYAN</name>
<protein>
    <recommendedName>
        <fullName evidence="3">Phytase-like domain-containing protein</fullName>
    </recommendedName>
</protein>
<accession>A0A3S1AMG1</accession>